<keyword evidence="3" id="KW-1185">Reference proteome</keyword>
<feature type="compositionally biased region" description="Basic and acidic residues" evidence="1">
    <location>
        <begin position="82"/>
        <end position="92"/>
    </location>
</feature>
<reference evidence="2 3" key="1">
    <citation type="submission" date="2021-06" db="EMBL/GenBank/DDBJ databases">
        <title>Caerostris darwini draft genome.</title>
        <authorList>
            <person name="Kono N."/>
            <person name="Arakawa K."/>
        </authorList>
    </citation>
    <scope>NUCLEOTIDE SEQUENCE [LARGE SCALE GENOMIC DNA]</scope>
</reference>
<sequence>MSVILNVTEHSQMSACHCGTYGDEGSDENCRFASRISYEIRRNEMLNPYVNSKTGKKKGQIGYPPKRQEFSDIKAGIVIQNQRKDSERWPQRDKRKSHEHKEMTFEKELST</sequence>
<comment type="caution">
    <text evidence="2">The sequence shown here is derived from an EMBL/GenBank/DDBJ whole genome shotgun (WGS) entry which is preliminary data.</text>
</comment>
<dbReference type="Proteomes" id="UP001054837">
    <property type="component" value="Unassembled WGS sequence"/>
</dbReference>
<evidence type="ECO:0000256" key="1">
    <source>
        <dbReference type="SAM" id="MobiDB-lite"/>
    </source>
</evidence>
<organism evidence="2 3">
    <name type="scientific">Caerostris darwini</name>
    <dbReference type="NCBI Taxonomy" id="1538125"/>
    <lineage>
        <taxon>Eukaryota</taxon>
        <taxon>Metazoa</taxon>
        <taxon>Ecdysozoa</taxon>
        <taxon>Arthropoda</taxon>
        <taxon>Chelicerata</taxon>
        <taxon>Arachnida</taxon>
        <taxon>Araneae</taxon>
        <taxon>Araneomorphae</taxon>
        <taxon>Entelegynae</taxon>
        <taxon>Araneoidea</taxon>
        <taxon>Araneidae</taxon>
        <taxon>Caerostris</taxon>
    </lineage>
</organism>
<feature type="compositionally biased region" description="Basic and acidic residues" evidence="1">
    <location>
        <begin position="99"/>
        <end position="111"/>
    </location>
</feature>
<evidence type="ECO:0000313" key="2">
    <source>
        <dbReference type="EMBL" id="GIY55313.1"/>
    </source>
</evidence>
<gene>
    <name evidence="2" type="ORF">CDAR_65681</name>
</gene>
<feature type="region of interest" description="Disordered" evidence="1">
    <location>
        <begin position="81"/>
        <end position="111"/>
    </location>
</feature>
<dbReference type="EMBL" id="BPLQ01011076">
    <property type="protein sequence ID" value="GIY55313.1"/>
    <property type="molecule type" value="Genomic_DNA"/>
</dbReference>
<protein>
    <submittedName>
        <fullName evidence="2">Uncharacterized protein</fullName>
    </submittedName>
</protein>
<dbReference type="AlphaFoldDB" id="A0AAV4UC26"/>
<name>A0AAV4UC26_9ARAC</name>
<accession>A0AAV4UC26</accession>
<proteinExistence type="predicted"/>
<evidence type="ECO:0000313" key="3">
    <source>
        <dbReference type="Proteomes" id="UP001054837"/>
    </source>
</evidence>